<organism evidence="4 5">
    <name type="scientific">Myxococcus landrumensis</name>
    <dbReference type="NCBI Taxonomy" id="2813577"/>
    <lineage>
        <taxon>Bacteria</taxon>
        <taxon>Pseudomonadati</taxon>
        <taxon>Myxococcota</taxon>
        <taxon>Myxococcia</taxon>
        <taxon>Myxococcales</taxon>
        <taxon>Cystobacterineae</taxon>
        <taxon>Myxococcaceae</taxon>
        <taxon>Myxococcus</taxon>
    </lineage>
</organism>
<dbReference type="Pfam" id="PF00072">
    <property type="entry name" value="Response_reg"/>
    <property type="match status" value="1"/>
</dbReference>
<dbReference type="PANTHER" id="PTHR44591:SF18">
    <property type="entry name" value="REGULATORY PROTEIN"/>
    <property type="match status" value="1"/>
</dbReference>
<feature type="domain" description="Response regulatory" evidence="3">
    <location>
        <begin position="4"/>
        <end position="118"/>
    </location>
</feature>
<evidence type="ECO:0000256" key="2">
    <source>
        <dbReference type="PROSITE-ProRule" id="PRU00169"/>
    </source>
</evidence>
<dbReference type="InterPro" id="IPR050595">
    <property type="entry name" value="Bact_response_regulator"/>
</dbReference>
<keyword evidence="1 2" id="KW-0597">Phosphoprotein</keyword>
<evidence type="ECO:0000259" key="3">
    <source>
        <dbReference type="PROSITE" id="PS50110"/>
    </source>
</evidence>
<reference evidence="4 5" key="1">
    <citation type="submission" date="2021-02" db="EMBL/GenBank/DDBJ databases">
        <title>De Novo genome assembly of isolated myxobacteria.</title>
        <authorList>
            <person name="Stevens D.C."/>
        </authorList>
    </citation>
    <scope>NUCLEOTIDE SEQUENCE [LARGE SCALE GENOMIC DNA]</scope>
    <source>
        <strain evidence="4 5">SCHIC003</strain>
    </source>
</reference>
<name>A0ABX7N778_9BACT</name>
<dbReference type="EMBL" id="CP071091">
    <property type="protein sequence ID" value="QSQ13399.1"/>
    <property type="molecule type" value="Genomic_DNA"/>
</dbReference>
<evidence type="ECO:0000256" key="1">
    <source>
        <dbReference type="ARBA" id="ARBA00022553"/>
    </source>
</evidence>
<dbReference type="Gene3D" id="3.40.50.2300">
    <property type="match status" value="1"/>
</dbReference>
<dbReference type="InterPro" id="IPR011006">
    <property type="entry name" value="CheY-like_superfamily"/>
</dbReference>
<dbReference type="RefSeq" id="WP_206715105.1">
    <property type="nucleotide sequence ID" value="NZ_CP071091.1"/>
</dbReference>
<protein>
    <submittedName>
        <fullName evidence="4">Response regulator</fullName>
    </submittedName>
</protein>
<accession>A0ABX7N778</accession>
<gene>
    <name evidence="4" type="ORF">JY572_34475</name>
</gene>
<dbReference type="Proteomes" id="UP000663090">
    <property type="component" value="Chromosome"/>
</dbReference>
<proteinExistence type="predicted"/>
<evidence type="ECO:0000313" key="5">
    <source>
        <dbReference type="Proteomes" id="UP000663090"/>
    </source>
</evidence>
<dbReference type="SMART" id="SM00448">
    <property type="entry name" value="REC"/>
    <property type="match status" value="1"/>
</dbReference>
<dbReference type="PANTHER" id="PTHR44591">
    <property type="entry name" value="STRESS RESPONSE REGULATOR PROTEIN 1"/>
    <property type="match status" value="1"/>
</dbReference>
<feature type="modified residue" description="4-aspartylphosphate" evidence="2">
    <location>
        <position position="52"/>
    </location>
</feature>
<dbReference type="PROSITE" id="PS50110">
    <property type="entry name" value="RESPONSE_REGULATORY"/>
    <property type="match status" value="1"/>
</dbReference>
<sequence length="139" mass="15026">MKPKVLIVENSWTMRETLRLLLSGDFDCSVAANGEAGLAQALSQPPDLLLSDVNMEGMDGYELCRRCRQEPSLQHLPIVFVSGFAPRSDTDPTLPVPDAYLVKPVKPSLLIAEIHALLRRARTPVSAASSTSAQAANKA</sequence>
<dbReference type="SUPFAM" id="SSF52172">
    <property type="entry name" value="CheY-like"/>
    <property type="match status" value="1"/>
</dbReference>
<evidence type="ECO:0000313" key="4">
    <source>
        <dbReference type="EMBL" id="QSQ13399.1"/>
    </source>
</evidence>
<keyword evidence="5" id="KW-1185">Reference proteome</keyword>
<dbReference type="InterPro" id="IPR001789">
    <property type="entry name" value="Sig_transdc_resp-reg_receiver"/>
</dbReference>